<keyword evidence="2" id="KW-1185">Reference proteome</keyword>
<proteinExistence type="predicted"/>
<dbReference type="EMBL" id="CM046398">
    <property type="protein sequence ID" value="KAI8530454.1"/>
    <property type="molecule type" value="Genomic_DNA"/>
</dbReference>
<sequence length="166" mass="18468">MSHTLLESFWTPACRLVSKAGAGGTSLSELLRRWLFIYLNCIVFGIKDKLCSFYIMVFEDPGCYKHVPSAHNGGKCSESRSSNGNTLDKKAPALSIRFPQNFVELTPLHLIIRGCGSSPPLMSVGEGGKAREVFVGSRALFRRVATRIFEMDDPRNRELACKRLLV</sequence>
<gene>
    <name evidence="1" type="ORF">RHMOL_Rhmol11G0059600</name>
</gene>
<protein>
    <submittedName>
        <fullName evidence="1">Uncharacterized protein</fullName>
    </submittedName>
</protein>
<name>A0ACC0LQ39_RHOML</name>
<organism evidence="1 2">
    <name type="scientific">Rhododendron molle</name>
    <name type="common">Chinese azalea</name>
    <name type="synonym">Azalea mollis</name>
    <dbReference type="NCBI Taxonomy" id="49168"/>
    <lineage>
        <taxon>Eukaryota</taxon>
        <taxon>Viridiplantae</taxon>
        <taxon>Streptophyta</taxon>
        <taxon>Embryophyta</taxon>
        <taxon>Tracheophyta</taxon>
        <taxon>Spermatophyta</taxon>
        <taxon>Magnoliopsida</taxon>
        <taxon>eudicotyledons</taxon>
        <taxon>Gunneridae</taxon>
        <taxon>Pentapetalae</taxon>
        <taxon>asterids</taxon>
        <taxon>Ericales</taxon>
        <taxon>Ericaceae</taxon>
        <taxon>Ericoideae</taxon>
        <taxon>Rhodoreae</taxon>
        <taxon>Rhododendron</taxon>
    </lineage>
</organism>
<evidence type="ECO:0000313" key="1">
    <source>
        <dbReference type="EMBL" id="KAI8530454.1"/>
    </source>
</evidence>
<evidence type="ECO:0000313" key="2">
    <source>
        <dbReference type="Proteomes" id="UP001062846"/>
    </source>
</evidence>
<reference evidence="1" key="1">
    <citation type="submission" date="2022-02" db="EMBL/GenBank/DDBJ databases">
        <title>Plant Genome Project.</title>
        <authorList>
            <person name="Zhang R.-G."/>
        </authorList>
    </citation>
    <scope>NUCLEOTIDE SEQUENCE</scope>
    <source>
        <strain evidence="1">AT1</strain>
    </source>
</reference>
<dbReference type="Proteomes" id="UP001062846">
    <property type="component" value="Chromosome 11"/>
</dbReference>
<accession>A0ACC0LQ39</accession>
<comment type="caution">
    <text evidence="1">The sequence shown here is derived from an EMBL/GenBank/DDBJ whole genome shotgun (WGS) entry which is preliminary data.</text>
</comment>